<protein>
    <submittedName>
        <fullName evidence="1">Uncharacterized protein</fullName>
    </submittedName>
</protein>
<dbReference type="AlphaFoldDB" id="A0A8T0E5J2"/>
<dbReference type="EMBL" id="JABXBU010002230">
    <property type="protein sequence ID" value="KAF8766764.1"/>
    <property type="molecule type" value="Genomic_DNA"/>
</dbReference>
<dbReference type="Proteomes" id="UP000807504">
    <property type="component" value="Unassembled WGS sequence"/>
</dbReference>
<sequence length="125" mass="14064">MGFAMNIATEALLFAEDLMIDFMSRNNLPWTPATSGDTYRNHIESKFTEAIGNVVLNFSKLQLDPEDMPFITYSGMVPYFKSGYNPRDFLHFCGTLANDAAVRCANGDEAYADDVSLALKKKQRY</sequence>
<reference evidence="1" key="1">
    <citation type="journal article" date="2020" name="bioRxiv">
        <title>Chromosome-level reference genome of the European wasp spider Argiope bruennichi: a resource for studies on range expansion and evolutionary adaptation.</title>
        <authorList>
            <person name="Sheffer M.M."/>
            <person name="Hoppe A."/>
            <person name="Krehenwinkel H."/>
            <person name="Uhl G."/>
            <person name="Kuss A.W."/>
            <person name="Jensen L."/>
            <person name="Jensen C."/>
            <person name="Gillespie R.G."/>
            <person name="Hoff K.J."/>
            <person name="Prost S."/>
        </authorList>
    </citation>
    <scope>NUCLEOTIDE SEQUENCE</scope>
</reference>
<evidence type="ECO:0000313" key="1">
    <source>
        <dbReference type="EMBL" id="KAF8766764.1"/>
    </source>
</evidence>
<organism evidence="1 2">
    <name type="scientific">Argiope bruennichi</name>
    <name type="common">Wasp spider</name>
    <name type="synonym">Aranea bruennichi</name>
    <dbReference type="NCBI Taxonomy" id="94029"/>
    <lineage>
        <taxon>Eukaryota</taxon>
        <taxon>Metazoa</taxon>
        <taxon>Ecdysozoa</taxon>
        <taxon>Arthropoda</taxon>
        <taxon>Chelicerata</taxon>
        <taxon>Arachnida</taxon>
        <taxon>Araneae</taxon>
        <taxon>Araneomorphae</taxon>
        <taxon>Entelegynae</taxon>
        <taxon>Araneoidea</taxon>
        <taxon>Araneidae</taxon>
        <taxon>Argiope</taxon>
    </lineage>
</organism>
<evidence type="ECO:0000313" key="2">
    <source>
        <dbReference type="Proteomes" id="UP000807504"/>
    </source>
</evidence>
<accession>A0A8T0E5J2</accession>
<comment type="caution">
    <text evidence="1">The sequence shown here is derived from an EMBL/GenBank/DDBJ whole genome shotgun (WGS) entry which is preliminary data.</text>
</comment>
<proteinExistence type="predicted"/>
<reference evidence="1" key="2">
    <citation type="submission" date="2020-06" db="EMBL/GenBank/DDBJ databases">
        <authorList>
            <person name="Sheffer M."/>
        </authorList>
    </citation>
    <scope>NUCLEOTIDE SEQUENCE</scope>
</reference>
<keyword evidence="2" id="KW-1185">Reference proteome</keyword>
<name>A0A8T0E5J2_ARGBR</name>
<gene>
    <name evidence="1" type="ORF">HNY73_019797</name>
</gene>